<keyword evidence="3" id="KW-1185">Reference proteome</keyword>
<proteinExistence type="predicted"/>
<protein>
    <submittedName>
        <fullName evidence="1 2">Uncharacterized protein</fullName>
    </submittedName>
</protein>
<reference evidence="2" key="3">
    <citation type="submission" date="2015-06" db="UniProtKB">
        <authorList>
            <consortium name="EnsemblMetazoa"/>
        </authorList>
    </citation>
    <scope>IDENTIFICATION</scope>
</reference>
<dbReference type="Proteomes" id="UP000014760">
    <property type="component" value="Unassembled WGS sequence"/>
</dbReference>
<name>R7V3L0_CAPTE</name>
<reference evidence="1 3" key="2">
    <citation type="journal article" date="2013" name="Nature">
        <title>Insights into bilaterian evolution from three spiralian genomes.</title>
        <authorList>
            <person name="Simakov O."/>
            <person name="Marletaz F."/>
            <person name="Cho S.J."/>
            <person name="Edsinger-Gonzales E."/>
            <person name="Havlak P."/>
            <person name="Hellsten U."/>
            <person name="Kuo D.H."/>
            <person name="Larsson T."/>
            <person name="Lv J."/>
            <person name="Arendt D."/>
            <person name="Savage R."/>
            <person name="Osoegawa K."/>
            <person name="de Jong P."/>
            <person name="Grimwood J."/>
            <person name="Chapman J.A."/>
            <person name="Shapiro H."/>
            <person name="Aerts A."/>
            <person name="Otillar R.P."/>
            <person name="Terry A.Y."/>
            <person name="Boore J.L."/>
            <person name="Grigoriev I.V."/>
            <person name="Lindberg D.R."/>
            <person name="Seaver E.C."/>
            <person name="Weisblat D.A."/>
            <person name="Putnam N.H."/>
            <person name="Rokhsar D.S."/>
        </authorList>
    </citation>
    <scope>NUCLEOTIDE SEQUENCE</scope>
    <source>
        <strain evidence="1 3">I ESC-2004</strain>
    </source>
</reference>
<reference evidence="3" key="1">
    <citation type="submission" date="2012-12" db="EMBL/GenBank/DDBJ databases">
        <authorList>
            <person name="Hellsten U."/>
            <person name="Grimwood J."/>
            <person name="Chapman J.A."/>
            <person name="Shapiro H."/>
            <person name="Aerts A."/>
            <person name="Otillar R.P."/>
            <person name="Terry A.Y."/>
            <person name="Boore J.L."/>
            <person name="Simakov O."/>
            <person name="Marletaz F."/>
            <person name="Cho S.-J."/>
            <person name="Edsinger-Gonzales E."/>
            <person name="Havlak P."/>
            <person name="Kuo D.-H."/>
            <person name="Larsson T."/>
            <person name="Lv J."/>
            <person name="Arendt D."/>
            <person name="Savage R."/>
            <person name="Osoegawa K."/>
            <person name="de Jong P."/>
            <person name="Lindberg D.R."/>
            <person name="Seaver E.C."/>
            <person name="Weisblat D.A."/>
            <person name="Putnam N.H."/>
            <person name="Grigoriev I.V."/>
            <person name="Rokhsar D.S."/>
        </authorList>
    </citation>
    <scope>NUCLEOTIDE SEQUENCE</scope>
    <source>
        <strain evidence="3">I ESC-2004</strain>
    </source>
</reference>
<evidence type="ECO:0000313" key="3">
    <source>
        <dbReference type="Proteomes" id="UP000014760"/>
    </source>
</evidence>
<sequence>MSSMEVEVIVRRSRCSRALRPTSFVPLSGTRTENLSTFYCVHPPAQKPVGVSAENMPRPYTRCSAYVPHKSTHQTHTGTYLHPVTPLTVYQVHQTLKNRMVSPSGHQKYLAGIEGSPDTEVMPNVGGSTQVLYLMTSLCLDLRWLLWRSLSLSLCWQCCFGSIKSPDVCLKDKLNLSTVYMVGFSLAFYLFMSPDQALHR</sequence>
<dbReference type="AlphaFoldDB" id="R7V3L0"/>
<evidence type="ECO:0000313" key="2">
    <source>
        <dbReference type="EnsemblMetazoa" id="CapteP224329"/>
    </source>
</evidence>
<dbReference type="EMBL" id="AMQN01005215">
    <property type="status" value="NOT_ANNOTATED_CDS"/>
    <property type="molecule type" value="Genomic_DNA"/>
</dbReference>
<accession>R7V3L0</accession>
<evidence type="ECO:0000313" key="1">
    <source>
        <dbReference type="EMBL" id="ELU13129.1"/>
    </source>
</evidence>
<dbReference type="EnsemblMetazoa" id="CapteT224329">
    <property type="protein sequence ID" value="CapteP224329"/>
    <property type="gene ID" value="CapteG224329"/>
</dbReference>
<dbReference type="EMBL" id="KB295454">
    <property type="protein sequence ID" value="ELU13129.1"/>
    <property type="molecule type" value="Genomic_DNA"/>
</dbReference>
<organism evidence="1">
    <name type="scientific">Capitella teleta</name>
    <name type="common">Polychaete worm</name>
    <dbReference type="NCBI Taxonomy" id="283909"/>
    <lineage>
        <taxon>Eukaryota</taxon>
        <taxon>Metazoa</taxon>
        <taxon>Spiralia</taxon>
        <taxon>Lophotrochozoa</taxon>
        <taxon>Annelida</taxon>
        <taxon>Polychaeta</taxon>
        <taxon>Sedentaria</taxon>
        <taxon>Scolecida</taxon>
        <taxon>Capitellidae</taxon>
        <taxon>Capitella</taxon>
    </lineage>
</organism>
<gene>
    <name evidence="1" type="ORF">CAPTEDRAFT_224329</name>
</gene>
<dbReference type="HOGENOM" id="CLU_1367381_0_0_1"/>